<organism evidence="1">
    <name type="scientific">Arundo donax</name>
    <name type="common">Giant reed</name>
    <name type="synonym">Donax arundinaceus</name>
    <dbReference type="NCBI Taxonomy" id="35708"/>
    <lineage>
        <taxon>Eukaryota</taxon>
        <taxon>Viridiplantae</taxon>
        <taxon>Streptophyta</taxon>
        <taxon>Embryophyta</taxon>
        <taxon>Tracheophyta</taxon>
        <taxon>Spermatophyta</taxon>
        <taxon>Magnoliopsida</taxon>
        <taxon>Liliopsida</taxon>
        <taxon>Poales</taxon>
        <taxon>Poaceae</taxon>
        <taxon>PACMAD clade</taxon>
        <taxon>Arundinoideae</taxon>
        <taxon>Arundineae</taxon>
        <taxon>Arundo</taxon>
    </lineage>
</organism>
<evidence type="ECO:0000313" key="1">
    <source>
        <dbReference type="EMBL" id="JAD27246.1"/>
    </source>
</evidence>
<sequence>MYTGDRTPFLSHWLLPFLF</sequence>
<reference evidence="1" key="2">
    <citation type="journal article" date="2015" name="Data Brief">
        <title>Shoot transcriptome of the giant reed, Arundo donax.</title>
        <authorList>
            <person name="Barrero R.A."/>
            <person name="Guerrero F.D."/>
            <person name="Moolhuijzen P."/>
            <person name="Goolsby J.A."/>
            <person name="Tidwell J."/>
            <person name="Bellgard S.E."/>
            <person name="Bellgard M.I."/>
        </authorList>
    </citation>
    <scope>NUCLEOTIDE SEQUENCE</scope>
    <source>
        <tissue evidence="1">Shoot tissue taken approximately 20 cm above the soil surface</tissue>
    </source>
</reference>
<dbReference type="AlphaFoldDB" id="A0A0A8YL72"/>
<accession>A0A0A8YL72</accession>
<dbReference type="EMBL" id="GBRH01270649">
    <property type="protein sequence ID" value="JAD27246.1"/>
    <property type="molecule type" value="Transcribed_RNA"/>
</dbReference>
<name>A0A0A8YL72_ARUDO</name>
<reference evidence="1" key="1">
    <citation type="submission" date="2014-09" db="EMBL/GenBank/DDBJ databases">
        <authorList>
            <person name="Magalhaes I.L.F."/>
            <person name="Oliveira U."/>
            <person name="Santos F.R."/>
            <person name="Vidigal T.H.D.A."/>
            <person name="Brescovit A.D."/>
            <person name="Santos A.J."/>
        </authorList>
    </citation>
    <scope>NUCLEOTIDE SEQUENCE</scope>
    <source>
        <tissue evidence="1">Shoot tissue taken approximately 20 cm above the soil surface</tissue>
    </source>
</reference>
<protein>
    <submittedName>
        <fullName evidence="1">Uncharacterized protein</fullName>
    </submittedName>
</protein>
<proteinExistence type="predicted"/>